<evidence type="ECO:0000256" key="15">
    <source>
        <dbReference type="ARBA" id="ARBA00049322"/>
    </source>
</evidence>
<evidence type="ECO:0000256" key="11">
    <source>
        <dbReference type="ARBA" id="ARBA00048701"/>
    </source>
</evidence>
<comment type="catalytic activity">
    <reaction evidence="8">
        <text>13-octadecanoyloxy-octadecanoate + H2O = 13-hydroxy-octadecanoate + octadecanoate + H(+)</text>
        <dbReference type="Rhea" id="RHEA:52084"/>
        <dbReference type="ChEBI" id="CHEBI:15377"/>
        <dbReference type="ChEBI" id="CHEBI:15378"/>
        <dbReference type="ChEBI" id="CHEBI:25629"/>
        <dbReference type="ChEBI" id="CHEBI:136304"/>
        <dbReference type="ChEBI" id="CHEBI:136335"/>
    </reaction>
    <physiologicalReaction direction="left-to-right" evidence="8">
        <dbReference type="Rhea" id="RHEA:52085"/>
    </physiologicalReaction>
</comment>
<comment type="catalytic activity">
    <reaction evidence="15">
        <text>13-(9Z-hexadecenoyloxy)-octadecanoate + H2O = 13-hydroxy-octadecanoate + (9Z)-hexadecenoate + H(+)</text>
        <dbReference type="Rhea" id="RHEA:52076"/>
        <dbReference type="ChEBI" id="CHEBI:15377"/>
        <dbReference type="ChEBI" id="CHEBI:15378"/>
        <dbReference type="ChEBI" id="CHEBI:32372"/>
        <dbReference type="ChEBI" id="CHEBI:136304"/>
        <dbReference type="ChEBI" id="CHEBI:136315"/>
    </reaction>
    <physiologicalReaction direction="left-to-right" evidence="15">
        <dbReference type="Rhea" id="RHEA:52077"/>
    </physiologicalReaction>
</comment>
<comment type="catalytic activity">
    <reaction evidence="1">
        <text>9-(9Z-hexadecenoyloxy)-octadecanoate + H2O = (9Z)-hexadecenoate + 9-hydroxy-octadecanoate + H(+)</text>
        <dbReference type="Rhea" id="RHEA:52068"/>
        <dbReference type="ChEBI" id="CHEBI:15377"/>
        <dbReference type="ChEBI" id="CHEBI:15378"/>
        <dbReference type="ChEBI" id="CHEBI:32372"/>
        <dbReference type="ChEBI" id="CHEBI:136286"/>
        <dbReference type="ChEBI" id="CHEBI:136309"/>
    </reaction>
    <physiologicalReaction direction="left-to-right" evidence="1">
        <dbReference type="Rhea" id="RHEA:52069"/>
    </physiologicalReaction>
</comment>
<accession>A0ABD0S7L4</accession>
<comment type="subcellular location">
    <subcellularLocation>
        <location evidence="2">Endomembrane system</location>
        <topology evidence="2">Multi-pass membrane protein</topology>
    </subcellularLocation>
</comment>
<reference evidence="18 19" key="1">
    <citation type="submission" date="2024-06" db="EMBL/GenBank/DDBJ databases">
        <title>A chromosome-level genome assembly of beet webworm, Loxostege sticticalis.</title>
        <authorList>
            <person name="Zhang Y."/>
        </authorList>
    </citation>
    <scope>NUCLEOTIDE SEQUENCE [LARGE SCALE GENOMIC DNA]</scope>
    <source>
        <strain evidence="18">AQ028</strain>
        <tissue evidence="18">Male pupae</tissue>
    </source>
</reference>
<comment type="catalytic activity">
    <reaction evidence="7">
        <text>12-hexadecanoyloxy-octadecanoate + H2O = 12-hydroxyoctadecanoate + hexadecanoate + H(+)</text>
        <dbReference type="Rhea" id="RHEA:52056"/>
        <dbReference type="ChEBI" id="CHEBI:7896"/>
        <dbReference type="ChEBI" id="CHEBI:15377"/>
        <dbReference type="ChEBI" id="CHEBI:15378"/>
        <dbReference type="ChEBI" id="CHEBI:83677"/>
        <dbReference type="ChEBI" id="CHEBI:84201"/>
    </reaction>
    <physiologicalReaction direction="left-to-right" evidence="7">
        <dbReference type="Rhea" id="RHEA:52057"/>
    </physiologicalReaction>
</comment>
<comment type="catalytic activity">
    <reaction evidence="10">
        <text>12-octadecanoyloxy-octadecanoate + H2O = 12-hydroxyoctadecanoate + octadecanoate + H(+)</text>
        <dbReference type="Rhea" id="RHEA:52080"/>
        <dbReference type="ChEBI" id="CHEBI:15377"/>
        <dbReference type="ChEBI" id="CHEBI:15378"/>
        <dbReference type="ChEBI" id="CHEBI:25629"/>
        <dbReference type="ChEBI" id="CHEBI:84201"/>
        <dbReference type="ChEBI" id="CHEBI:136330"/>
    </reaction>
    <physiologicalReaction direction="left-to-right" evidence="10">
        <dbReference type="Rhea" id="RHEA:52081"/>
    </physiologicalReaction>
</comment>
<comment type="similarity">
    <text evidence="3">Belongs to the AIG1 family.</text>
</comment>
<dbReference type="Proteomes" id="UP001549921">
    <property type="component" value="Unassembled WGS sequence"/>
</dbReference>
<evidence type="ECO:0000256" key="8">
    <source>
        <dbReference type="ARBA" id="ARBA00047427"/>
    </source>
</evidence>
<dbReference type="PANTHER" id="PTHR10989">
    <property type="entry name" value="ANDROGEN-INDUCED PROTEIN 1-RELATED"/>
    <property type="match status" value="1"/>
</dbReference>
<feature type="transmembrane region" description="Helical" evidence="17">
    <location>
        <begin position="96"/>
        <end position="113"/>
    </location>
</feature>
<dbReference type="GO" id="GO:0012505">
    <property type="term" value="C:endomembrane system"/>
    <property type="evidence" value="ECO:0007669"/>
    <property type="project" value="UniProtKB-SubCell"/>
</dbReference>
<proteinExistence type="inferred from homology"/>
<sequence length="235" mass="27545">MDKGIYYRLAGNGCMFLTLATCTSMAHSAMQKHLPSHPELELNNSLSFRYATIWNMFLQLFYSGLAFTCDLTAVLNKEEKISPAVRKFRFRIFHELVFPNCWGIAMFWPIYFFDRELIFPIATEIIIPTWQNIVVHGVIFAYVAWEMAFLPEVPRREEIRITPVLVMQITYIISLLFTKYIHPGAWVYDILGYLEGSVMFYLVFFSPLTLCVLGFYAQWAVRRHLFNFANTKLKQ</sequence>
<evidence type="ECO:0000256" key="1">
    <source>
        <dbReference type="ARBA" id="ARBA00000923"/>
    </source>
</evidence>
<organism evidence="18 19">
    <name type="scientific">Loxostege sticticalis</name>
    <name type="common">Beet webworm moth</name>
    <dbReference type="NCBI Taxonomy" id="481309"/>
    <lineage>
        <taxon>Eukaryota</taxon>
        <taxon>Metazoa</taxon>
        <taxon>Ecdysozoa</taxon>
        <taxon>Arthropoda</taxon>
        <taxon>Hexapoda</taxon>
        <taxon>Insecta</taxon>
        <taxon>Pterygota</taxon>
        <taxon>Neoptera</taxon>
        <taxon>Endopterygota</taxon>
        <taxon>Lepidoptera</taxon>
        <taxon>Glossata</taxon>
        <taxon>Ditrysia</taxon>
        <taxon>Pyraloidea</taxon>
        <taxon>Crambidae</taxon>
        <taxon>Pyraustinae</taxon>
        <taxon>Loxostege</taxon>
    </lineage>
</organism>
<feature type="transmembrane region" description="Helical" evidence="17">
    <location>
        <begin position="52"/>
        <end position="75"/>
    </location>
</feature>
<dbReference type="AlphaFoldDB" id="A0ABD0S7L4"/>
<dbReference type="Pfam" id="PF04750">
    <property type="entry name" value="Far-17a_AIG1"/>
    <property type="match status" value="1"/>
</dbReference>
<comment type="catalytic activity">
    <reaction evidence="9">
        <text>9-hexadecanoyloxy-octadecanoate + H2O = 9-hydroxy-octadecanoate + hexadecanoate + H(+)</text>
        <dbReference type="Rhea" id="RHEA:52052"/>
        <dbReference type="ChEBI" id="CHEBI:7896"/>
        <dbReference type="ChEBI" id="CHEBI:15377"/>
        <dbReference type="ChEBI" id="CHEBI:15378"/>
        <dbReference type="ChEBI" id="CHEBI:83670"/>
        <dbReference type="ChEBI" id="CHEBI:136286"/>
    </reaction>
    <physiologicalReaction direction="left-to-right" evidence="9">
        <dbReference type="Rhea" id="RHEA:52053"/>
    </physiologicalReaction>
</comment>
<evidence type="ECO:0000256" key="7">
    <source>
        <dbReference type="ARBA" id="ARBA00047368"/>
    </source>
</evidence>
<feature type="transmembrane region" description="Helical" evidence="17">
    <location>
        <begin position="198"/>
        <end position="217"/>
    </location>
</feature>
<comment type="caution">
    <text evidence="18">The sequence shown here is derived from an EMBL/GenBank/DDBJ whole genome shotgun (WGS) entry which is preliminary data.</text>
</comment>
<feature type="transmembrane region" description="Helical" evidence="17">
    <location>
        <begin position="161"/>
        <end position="178"/>
    </location>
</feature>
<keyword evidence="5 17" id="KW-1133">Transmembrane helix</keyword>
<evidence type="ECO:0000256" key="4">
    <source>
        <dbReference type="ARBA" id="ARBA00022692"/>
    </source>
</evidence>
<evidence type="ECO:0000256" key="6">
    <source>
        <dbReference type="ARBA" id="ARBA00023136"/>
    </source>
</evidence>
<evidence type="ECO:0000256" key="14">
    <source>
        <dbReference type="ARBA" id="ARBA00049296"/>
    </source>
</evidence>
<evidence type="ECO:0000313" key="19">
    <source>
        <dbReference type="Proteomes" id="UP001549921"/>
    </source>
</evidence>
<protein>
    <recommendedName>
        <fullName evidence="20">Androgen-dependent TFPI-regulating protein</fullName>
    </recommendedName>
</protein>
<dbReference type="InterPro" id="IPR006838">
    <property type="entry name" value="ADTRP_AIG1"/>
</dbReference>
<feature type="transmembrane region" description="Helical" evidence="17">
    <location>
        <begin position="133"/>
        <end position="149"/>
    </location>
</feature>
<evidence type="ECO:0000256" key="3">
    <source>
        <dbReference type="ARBA" id="ARBA00009300"/>
    </source>
</evidence>
<keyword evidence="4 17" id="KW-0812">Transmembrane</keyword>
<evidence type="ECO:0000256" key="17">
    <source>
        <dbReference type="SAM" id="Phobius"/>
    </source>
</evidence>
<gene>
    <name evidence="18" type="ORF">ABMA28_011184</name>
</gene>
<comment type="catalytic activity">
    <reaction evidence="14">
        <text>13-(9Z-octadecenoyloxy)-octadecanoate + H2O = 13-hydroxy-octadecanoate + (9Z)-octadecenoate + H(+)</text>
        <dbReference type="Rhea" id="RHEA:52064"/>
        <dbReference type="ChEBI" id="CHEBI:15377"/>
        <dbReference type="ChEBI" id="CHEBI:15378"/>
        <dbReference type="ChEBI" id="CHEBI:30823"/>
        <dbReference type="ChEBI" id="CHEBI:136303"/>
        <dbReference type="ChEBI" id="CHEBI:136304"/>
    </reaction>
    <physiologicalReaction direction="left-to-right" evidence="14">
        <dbReference type="Rhea" id="RHEA:52065"/>
    </physiologicalReaction>
</comment>
<comment type="catalytic activity">
    <reaction evidence="12">
        <text>9-(9Z-octadecenoyloxy)-octadecanoate + H2O = 9-hydroxy-octadecanoate + (9Z)-octadecenoate + H(+)</text>
        <dbReference type="Rhea" id="RHEA:52048"/>
        <dbReference type="ChEBI" id="CHEBI:15377"/>
        <dbReference type="ChEBI" id="CHEBI:15378"/>
        <dbReference type="ChEBI" id="CHEBI:30823"/>
        <dbReference type="ChEBI" id="CHEBI:136282"/>
        <dbReference type="ChEBI" id="CHEBI:136286"/>
    </reaction>
    <physiologicalReaction direction="left-to-right" evidence="12">
        <dbReference type="Rhea" id="RHEA:52049"/>
    </physiologicalReaction>
</comment>
<dbReference type="EMBL" id="JBEDNZ010000028">
    <property type="protein sequence ID" value="KAL0809661.1"/>
    <property type="molecule type" value="Genomic_DNA"/>
</dbReference>
<evidence type="ECO:0000256" key="13">
    <source>
        <dbReference type="ARBA" id="ARBA00049221"/>
    </source>
</evidence>
<evidence type="ECO:0000256" key="16">
    <source>
        <dbReference type="ARBA" id="ARBA00049428"/>
    </source>
</evidence>
<dbReference type="PANTHER" id="PTHR10989:SF16">
    <property type="entry name" value="AT02829P-RELATED"/>
    <property type="match status" value="1"/>
</dbReference>
<keyword evidence="6 17" id="KW-0472">Membrane</keyword>
<evidence type="ECO:0000313" key="18">
    <source>
        <dbReference type="EMBL" id="KAL0809661.1"/>
    </source>
</evidence>
<evidence type="ECO:0008006" key="20">
    <source>
        <dbReference type="Google" id="ProtNLM"/>
    </source>
</evidence>
<name>A0ABD0S7L4_LOXSC</name>
<evidence type="ECO:0000256" key="2">
    <source>
        <dbReference type="ARBA" id="ARBA00004127"/>
    </source>
</evidence>
<comment type="catalytic activity">
    <reaction evidence="16">
        <text>12-(9Z-hexadecenoyloxy)-octadecanoate + H2O = 12-hydroxyoctadecanoate + (9Z)-hexadecenoate + H(+)</text>
        <dbReference type="Rhea" id="RHEA:52072"/>
        <dbReference type="ChEBI" id="CHEBI:15377"/>
        <dbReference type="ChEBI" id="CHEBI:15378"/>
        <dbReference type="ChEBI" id="CHEBI:32372"/>
        <dbReference type="ChEBI" id="CHEBI:84201"/>
        <dbReference type="ChEBI" id="CHEBI:136312"/>
    </reaction>
    <physiologicalReaction direction="left-to-right" evidence="16">
        <dbReference type="Rhea" id="RHEA:52073"/>
    </physiologicalReaction>
</comment>
<comment type="catalytic activity">
    <reaction evidence="11">
        <text>12-(9Z-octadecenoyloxy)-octadecanoate + H2O = 12-hydroxyoctadecanoate + (9Z)-octadecenoate + H(+)</text>
        <dbReference type="Rhea" id="RHEA:52060"/>
        <dbReference type="ChEBI" id="CHEBI:15377"/>
        <dbReference type="ChEBI" id="CHEBI:15378"/>
        <dbReference type="ChEBI" id="CHEBI:30823"/>
        <dbReference type="ChEBI" id="CHEBI:84201"/>
        <dbReference type="ChEBI" id="CHEBI:136302"/>
    </reaction>
    <physiologicalReaction direction="left-to-right" evidence="11">
        <dbReference type="Rhea" id="RHEA:52061"/>
    </physiologicalReaction>
</comment>
<evidence type="ECO:0000256" key="12">
    <source>
        <dbReference type="ARBA" id="ARBA00048800"/>
    </source>
</evidence>
<comment type="catalytic activity">
    <reaction evidence="13">
        <text>9-octadecanoyloxy-octadecanoate + H2O = 9-hydroxy-octadecanoate + octadecanoate + H(+)</text>
        <dbReference type="Rhea" id="RHEA:52096"/>
        <dbReference type="ChEBI" id="CHEBI:15377"/>
        <dbReference type="ChEBI" id="CHEBI:15378"/>
        <dbReference type="ChEBI" id="CHEBI:25629"/>
        <dbReference type="ChEBI" id="CHEBI:136286"/>
        <dbReference type="ChEBI" id="CHEBI:136373"/>
    </reaction>
    <physiologicalReaction direction="left-to-right" evidence="13">
        <dbReference type="Rhea" id="RHEA:52097"/>
    </physiologicalReaction>
</comment>
<evidence type="ECO:0000256" key="10">
    <source>
        <dbReference type="ARBA" id="ARBA00048680"/>
    </source>
</evidence>
<evidence type="ECO:0000256" key="9">
    <source>
        <dbReference type="ARBA" id="ARBA00047863"/>
    </source>
</evidence>
<evidence type="ECO:0000256" key="5">
    <source>
        <dbReference type="ARBA" id="ARBA00022989"/>
    </source>
</evidence>